<keyword evidence="4" id="KW-1185">Reference proteome</keyword>
<dbReference type="GO" id="GO:0016740">
    <property type="term" value="F:transferase activity"/>
    <property type="evidence" value="ECO:0007669"/>
    <property type="project" value="UniProtKB-KW"/>
</dbReference>
<dbReference type="PANTHER" id="PTHR31147:SF66">
    <property type="entry name" value="OS05G0315700 PROTEIN"/>
    <property type="match status" value="1"/>
</dbReference>
<evidence type="ECO:0000256" key="2">
    <source>
        <dbReference type="ARBA" id="ARBA00022679"/>
    </source>
</evidence>
<name>A0AA86VNC4_9FABA</name>
<proteinExistence type="inferred from homology"/>
<evidence type="ECO:0008006" key="5">
    <source>
        <dbReference type="Google" id="ProtNLM"/>
    </source>
</evidence>
<organism evidence="3 4">
    <name type="scientific">Sphenostylis stenocarpa</name>
    <dbReference type="NCBI Taxonomy" id="92480"/>
    <lineage>
        <taxon>Eukaryota</taxon>
        <taxon>Viridiplantae</taxon>
        <taxon>Streptophyta</taxon>
        <taxon>Embryophyta</taxon>
        <taxon>Tracheophyta</taxon>
        <taxon>Spermatophyta</taxon>
        <taxon>Magnoliopsida</taxon>
        <taxon>eudicotyledons</taxon>
        <taxon>Gunneridae</taxon>
        <taxon>Pentapetalae</taxon>
        <taxon>rosids</taxon>
        <taxon>fabids</taxon>
        <taxon>Fabales</taxon>
        <taxon>Fabaceae</taxon>
        <taxon>Papilionoideae</taxon>
        <taxon>50 kb inversion clade</taxon>
        <taxon>NPAAA clade</taxon>
        <taxon>indigoferoid/millettioid clade</taxon>
        <taxon>Phaseoleae</taxon>
        <taxon>Sphenostylis</taxon>
    </lineage>
</organism>
<dbReference type="InterPro" id="IPR023213">
    <property type="entry name" value="CAT-like_dom_sf"/>
</dbReference>
<dbReference type="Gene3D" id="3.30.559.10">
    <property type="entry name" value="Chloramphenicol acetyltransferase-like domain"/>
    <property type="match status" value="2"/>
</dbReference>
<dbReference type="SUPFAM" id="SSF52777">
    <property type="entry name" value="CoA-dependent acyltransferases"/>
    <property type="match status" value="1"/>
</dbReference>
<accession>A0AA86VNC4</accession>
<protein>
    <recommendedName>
        <fullName evidence="5">Benzyl alcohol O-benzoyltransferase</fullName>
    </recommendedName>
</protein>
<dbReference type="Pfam" id="PF02458">
    <property type="entry name" value="Transferase"/>
    <property type="match status" value="1"/>
</dbReference>
<dbReference type="EMBL" id="OY731403">
    <property type="protein sequence ID" value="CAJ1961008.1"/>
    <property type="molecule type" value="Genomic_DNA"/>
</dbReference>
<keyword evidence="2" id="KW-0808">Transferase</keyword>
<dbReference type="Proteomes" id="UP001189624">
    <property type="component" value="Chromosome 6"/>
</dbReference>
<evidence type="ECO:0000313" key="4">
    <source>
        <dbReference type="Proteomes" id="UP001189624"/>
    </source>
</evidence>
<dbReference type="InterPro" id="IPR050898">
    <property type="entry name" value="Plant_acyltransferase"/>
</dbReference>
<dbReference type="AlphaFoldDB" id="A0AA86VNC4"/>
<dbReference type="PANTHER" id="PTHR31147">
    <property type="entry name" value="ACYL TRANSFERASE 4"/>
    <property type="match status" value="1"/>
</dbReference>
<sequence length="501" mass="56485">MASPSPSSSLTFTVRRCEPELVPPALPTPHEIKLLSDIDDQLGLRFHVPLIQIYRKQASMGERDPVEVLRQALSQTLVFYYPFAGRLREGPHRKLMVDCTGEGVMFIQAHADVTLDQFGDFLQPPFPCFHELLYDVPATQQLTNTPLLLVQVTRLKCGGFILAIRLNHTMSDGHGLSLFLNAWAEMARGASKPSIAPVWRRELLMARDPPRITCKHHEYEQIQDTLTSSNQNLVHRSFFFGPVDIAALRGLIPQHLQHCSTFDMITACFWRCRTKALRIEADEDVRMMVIVNARARFNPPLPVGYYGNGFAYPAAITKAGKLCGNPFGYAVELINKVKGEVTEEYMHSVADLMVTKGRCLFTTVGSCIVSDLSRAKLREVDFGWGEAVYGGVAQGGAGEFPAVTFFNPVKNEKGEECIVFPIWLPAEAMERFAKEFNAMLSHQNQPQRSSAMFIRIILSVSMCQHSFLEKKRCRTLFHLKDAFKRAVKHKRDKNKIILSLK</sequence>
<comment type="similarity">
    <text evidence="1">Belongs to the plant acyltransferase family.</text>
</comment>
<dbReference type="Gramene" id="rna-AYBTSS11_LOCUS18499">
    <property type="protein sequence ID" value="CAJ1961008.1"/>
    <property type="gene ID" value="gene-AYBTSS11_LOCUS18499"/>
</dbReference>
<evidence type="ECO:0000256" key="1">
    <source>
        <dbReference type="ARBA" id="ARBA00009861"/>
    </source>
</evidence>
<evidence type="ECO:0000313" key="3">
    <source>
        <dbReference type="EMBL" id="CAJ1961008.1"/>
    </source>
</evidence>
<gene>
    <name evidence="3" type="ORF">AYBTSS11_LOCUS18499</name>
</gene>
<reference evidence="3" key="1">
    <citation type="submission" date="2023-10" db="EMBL/GenBank/DDBJ databases">
        <authorList>
            <person name="Domelevo Entfellner J.-B."/>
        </authorList>
    </citation>
    <scope>NUCLEOTIDE SEQUENCE</scope>
</reference>